<sequence length="59" mass="6950">MESKSIEEIVRIIESKIKMMLIEQLPNPSCPRKRDHNNWKIEQVKKTLAERLNDTTGTK</sequence>
<protein>
    <submittedName>
        <fullName evidence="1">Uncharacterized protein</fullName>
    </submittedName>
</protein>
<evidence type="ECO:0000313" key="1">
    <source>
        <dbReference type="EMBL" id="CAB4162201.1"/>
    </source>
</evidence>
<proteinExistence type="predicted"/>
<organism evidence="1">
    <name type="scientific">uncultured Caudovirales phage</name>
    <dbReference type="NCBI Taxonomy" id="2100421"/>
    <lineage>
        <taxon>Viruses</taxon>
        <taxon>Duplodnaviria</taxon>
        <taxon>Heunggongvirae</taxon>
        <taxon>Uroviricota</taxon>
        <taxon>Caudoviricetes</taxon>
        <taxon>Peduoviridae</taxon>
        <taxon>Maltschvirus</taxon>
        <taxon>Maltschvirus maltsch</taxon>
    </lineage>
</organism>
<reference evidence="1" key="1">
    <citation type="submission" date="2020-04" db="EMBL/GenBank/DDBJ databases">
        <authorList>
            <person name="Chiriac C."/>
            <person name="Salcher M."/>
            <person name="Ghai R."/>
            <person name="Kavagutti S V."/>
        </authorList>
    </citation>
    <scope>NUCLEOTIDE SEQUENCE</scope>
</reference>
<name>A0A6J5NYB1_9CAUD</name>
<accession>A0A6J5NYB1</accession>
<gene>
    <name evidence="1" type="ORF">UFOVP778_34</name>
</gene>
<dbReference type="EMBL" id="LR796733">
    <property type="protein sequence ID" value="CAB4162201.1"/>
    <property type="molecule type" value="Genomic_DNA"/>
</dbReference>